<evidence type="ECO:0000313" key="2">
    <source>
        <dbReference type="EMBL" id="REC49599.1"/>
    </source>
</evidence>
<dbReference type="OrthoDB" id="1261475at2"/>
<dbReference type="Pfam" id="PF14897">
    <property type="entry name" value="EpsG"/>
    <property type="match status" value="1"/>
</dbReference>
<feature type="transmembrane region" description="Helical" evidence="1">
    <location>
        <begin position="101"/>
        <end position="119"/>
    </location>
</feature>
<keyword evidence="3" id="KW-1185">Reference proteome</keyword>
<accession>A0A3D9B854</accession>
<feature type="transmembrane region" description="Helical" evidence="1">
    <location>
        <begin position="27"/>
        <end position="43"/>
    </location>
</feature>
<dbReference type="Proteomes" id="UP000256257">
    <property type="component" value="Unassembled WGS sequence"/>
</dbReference>
<evidence type="ECO:0000256" key="1">
    <source>
        <dbReference type="SAM" id="Phobius"/>
    </source>
</evidence>
<comment type="caution">
    <text evidence="2">The sequence shown here is derived from an EMBL/GenBank/DDBJ whole genome shotgun (WGS) entry which is preliminary data.</text>
</comment>
<protein>
    <recommendedName>
        <fullName evidence="4">EpsG family protein</fullName>
    </recommendedName>
</protein>
<name>A0A3D9B854_9FLAO</name>
<dbReference type="InterPro" id="IPR049458">
    <property type="entry name" value="EpsG-like"/>
</dbReference>
<proteinExistence type="predicted"/>
<dbReference type="EMBL" id="QNVV01000002">
    <property type="protein sequence ID" value="REC49599.1"/>
    <property type="molecule type" value="Genomic_DNA"/>
</dbReference>
<feature type="transmembrane region" description="Helical" evidence="1">
    <location>
        <begin position="168"/>
        <end position="196"/>
    </location>
</feature>
<keyword evidence="1" id="KW-0812">Transmembrane</keyword>
<organism evidence="2 3">
    <name type="scientific">Chryseobacterium pennipullorum</name>
    <dbReference type="NCBI Taxonomy" id="2258963"/>
    <lineage>
        <taxon>Bacteria</taxon>
        <taxon>Pseudomonadati</taxon>
        <taxon>Bacteroidota</taxon>
        <taxon>Flavobacteriia</taxon>
        <taxon>Flavobacteriales</taxon>
        <taxon>Weeksellaceae</taxon>
        <taxon>Chryseobacterium group</taxon>
        <taxon>Chryseobacterium</taxon>
    </lineage>
</organism>
<dbReference type="RefSeq" id="WP_115926796.1">
    <property type="nucleotide sequence ID" value="NZ_QNVV01000002.1"/>
</dbReference>
<feature type="transmembrane region" description="Helical" evidence="1">
    <location>
        <begin position="126"/>
        <end position="143"/>
    </location>
</feature>
<feature type="transmembrane region" description="Helical" evidence="1">
    <location>
        <begin position="77"/>
        <end position="95"/>
    </location>
</feature>
<reference evidence="2 3" key="1">
    <citation type="submission" date="2018-06" db="EMBL/GenBank/DDBJ databases">
        <title>Novel Chryseobacterium species.</title>
        <authorList>
            <person name="Newman J."/>
            <person name="Hugo C."/>
            <person name="Oosthuizen L."/>
            <person name="Charimba G."/>
        </authorList>
    </citation>
    <scope>NUCLEOTIDE SEQUENCE [LARGE SCALE GENOMIC DNA]</scope>
    <source>
        <strain evidence="2 3">7_F195</strain>
    </source>
</reference>
<keyword evidence="1" id="KW-1133">Transmembrane helix</keyword>
<gene>
    <name evidence="2" type="ORF">DRF67_03785</name>
</gene>
<keyword evidence="1" id="KW-0472">Membrane</keyword>
<evidence type="ECO:0000313" key="3">
    <source>
        <dbReference type="Proteomes" id="UP000256257"/>
    </source>
</evidence>
<sequence>MIYLIIAIFILFAVFHFDILGNSKGKKYYMFSLYVIFVLLYGFRYRVGGDALSYEDSYRFMPTFRDIGSYGLYYKDYLYAFQPLWLLLIATAKSIGKEFYVFQFVHAIIINGLILTYLIKYSNKPFSVLFLLFITHYYFYLTIEIEREVLAVGVFLFNIKNLTNRKWVAYYILAAISFLFHISAIILFFFPLLIIFNITRKNLILIVLACTPLIFFKEFFLALLKPFLVMELMEKKMEDYNEIELSIAGVIFNYIMRVILIFPLYFYYNNKKYDEYKWLFNAVIIFSVLSLGLVGFERFLNYLIIPFTSVFIDFLYDTKFKKEKIFAYSMIALFTFLNICSVVPRRLITTNNKGNPYYVLFFPYVSIFDKKIIYEREKYMFDNWSKK</sequence>
<feature type="transmembrane region" description="Helical" evidence="1">
    <location>
        <begin position="243"/>
        <end position="266"/>
    </location>
</feature>
<feature type="transmembrane region" description="Helical" evidence="1">
    <location>
        <begin position="278"/>
        <end position="296"/>
    </location>
</feature>
<feature type="transmembrane region" description="Helical" evidence="1">
    <location>
        <begin position="203"/>
        <end position="223"/>
    </location>
</feature>
<dbReference type="AlphaFoldDB" id="A0A3D9B854"/>
<evidence type="ECO:0008006" key="4">
    <source>
        <dbReference type="Google" id="ProtNLM"/>
    </source>
</evidence>
<feature type="transmembrane region" description="Helical" evidence="1">
    <location>
        <begin position="325"/>
        <end position="344"/>
    </location>
</feature>